<evidence type="ECO:0000256" key="8">
    <source>
        <dbReference type="ARBA" id="ARBA00023136"/>
    </source>
</evidence>
<evidence type="ECO:0000256" key="7">
    <source>
        <dbReference type="ARBA" id="ARBA00022989"/>
    </source>
</evidence>
<reference evidence="14 15" key="1">
    <citation type="journal article" date="2016" name="Genome Biol. Evol.">
        <title>Gene Family Evolution Reflects Adaptation to Soil Environmental Stressors in the Genome of the Collembolan Orchesella cincta.</title>
        <authorList>
            <person name="Faddeeva-Vakhrusheva A."/>
            <person name="Derks M.F."/>
            <person name="Anvar S.Y."/>
            <person name="Agamennone V."/>
            <person name="Suring W."/>
            <person name="Smit S."/>
            <person name="van Straalen N.M."/>
            <person name="Roelofs D."/>
        </authorList>
    </citation>
    <scope>NUCLEOTIDE SEQUENCE [LARGE SCALE GENOMIC DNA]</scope>
    <source>
        <tissue evidence="14">Mixed pool</tissue>
    </source>
</reference>
<evidence type="ECO:0000256" key="1">
    <source>
        <dbReference type="ARBA" id="ARBA00004606"/>
    </source>
</evidence>
<dbReference type="Pfam" id="PF01501">
    <property type="entry name" value="Glyco_transf_8"/>
    <property type="match status" value="1"/>
</dbReference>
<protein>
    <recommendedName>
        <fullName evidence="11">UDP-D-xylose:beta-D-glucoside alpha-1,3-D-xylosyltransferase</fullName>
        <ecNumber evidence="11">2.4.2.42</ecNumber>
    </recommendedName>
</protein>
<evidence type="ECO:0000256" key="3">
    <source>
        <dbReference type="ARBA" id="ARBA00022676"/>
    </source>
</evidence>
<evidence type="ECO:0000256" key="2">
    <source>
        <dbReference type="ARBA" id="ARBA00006351"/>
    </source>
</evidence>
<keyword evidence="6" id="KW-0735">Signal-anchor</keyword>
<evidence type="ECO:0000256" key="4">
    <source>
        <dbReference type="ARBA" id="ARBA00022679"/>
    </source>
</evidence>
<keyword evidence="3" id="KW-0328">Glycosyltransferase</keyword>
<feature type="transmembrane region" description="Helical" evidence="13">
    <location>
        <begin position="43"/>
        <end position="61"/>
    </location>
</feature>
<comment type="function">
    <text evidence="10">Glycosyltransferase which elongates the O-linked glucose attached to EGF-like repeats in the extracellular domain of Notch proteins by catalyzing the addition of xylose.</text>
</comment>
<evidence type="ECO:0000256" key="9">
    <source>
        <dbReference type="ARBA" id="ARBA00023180"/>
    </source>
</evidence>
<dbReference type="GO" id="GO:0140563">
    <property type="term" value="F:UDP-D-xylose:beta-D-glucoside alpha-1,3-D-xylosyltransferase activity"/>
    <property type="evidence" value="ECO:0007669"/>
    <property type="project" value="UniProtKB-EC"/>
</dbReference>
<keyword evidence="5 13" id="KW-0812">Transmembrane</keyword>
<keyword evidence="9" id="KW-0325">Glycoprotein</keyword>
<keyword evidence="8 13" id="KW-0472">Membrane</keyword>
<evidence type="ECO:0000313" key="15">
    <source>
        <dbReference type="Proteomes" id="UP000094527"/>
    </source>
</evidence>
<dbReference type="Proteomes" id="UP000094527">
    <property type="component" value="Unassembled WGS sequence"/>
</dbReference>
<dbReference type="InterPro" id="IPR051993">
    <property type="entry name" value="Glycosyltransferase_8"/>
</dbReference>
<evidence type="ECO:0000256" key="6">
    <source>
        <dbReference type="ARBA" id="ARBA00022968"/>
    </source>
</evidence>
<evidence type="ECO:0000313" key="14">
    <source>
        <dbReference type="EMBL" id="ODM96072.1"/>
    </source>
</evidence>
<name>A0A1D2MT16_ORCCI</name>
<dbReference type="EMBL" id="LJIJ01000585">
    <property type="protein sequence ID" value="ODM96072.1"/>
    <property type="molecule type" value="Genomic_DNA"/>
</dbReference>
<accession>A0A1D2MT16</accession>
<evidence type="ECO:0000256" key="5">
    <source>
        <dbReference type="ARBA" id="ARBA00022692"/>
    </source>
</evidence>
<dbReference type="PANTHER" id="PTHR46012">
    <property type="entry name" value="IP22168P"/>
    <property type="match status" value="1"/>
</dbReference>
<comment type="similarity">
    <text evidence="2">Belongs to the glycosyltransferase 8 family.</text>
</comment>
<keyword evidence="15" id="KW-1185">Reference proteome</keyword>
<organism evidence="14 15">
    <name type="scientific">Orchesella cincta</name>
    <name type="common">Springtail</name>
    <name type="synonym">Podura cincta</name>
    <dbReference type="NCBI Taxonomy" id="48709"/>
    <lineage>
        <taxon>Eukaryota</taxon>
        <taxon>Metazoa</taxon>
        <taxon>Ecdysozoa</taxon>
        <taxon>Arthropoda</taxon>
        <taxon>Hexapoda</taxon>
        <taxon>Collembola</taxon>
        <taxon>Entomobryomorpha</taxon>
        <taxon>Entomobryoidea</taxon>
        <taxon>Orchesellidae</taxon>
        <taxon>Orchesellinae</taxon>
        <taxon>Orchesella</taxon>
    </lineage>
</organism>
<comment type="subcellular location">
    <subcellularLocation>
        <location evidence="1">Membrane</location>
        <topology evidence="1">Single-pass type II membrane protein</topology>
    </subcellularLocation>
</comment>
<evidence type="ECO:0000256" key="12">
    <source>
        <dbReference type="ARBA" id="ARBA00049181"/>
    </source>
</evidence>
<sequence length="448" mass="51589">MANESWFRPSLREDDFPVDEDLGVPPPPRIFQTNVAYLKNQKLVLLLIFLLLAIPLYFSIIDVHQDGPTFVDLDIKKFLLEKNAAASHNADSNEGSFFGVFRETENQRTEIKTIQNITFGITSCGKGVLETSVTSIKSVLLSAMTYGVKHLDGRIFVDTEQRMDDMSTILEEIKDGIPSSISLKFTYEIYVVADVIPNKNSYLWIELYKQCAAVHLFIEKAIPDVQEILFLDADTLVLGDLREVWSYFGKMDKKQFMGLTLEQSSSGFPSFYEKHSRIPFVPPTGVSSGVMLLNLTRIRQYDWETKITNVLSSFAHDLLRGDQDIINALFYFNREYLKILPCIYNFRRSNCKVEQHCREAATHGIQILHGNSKTFEEDGEFRKIYTVYRRFSIKTGKFMKDVVKPIMMYYENLRNSKTVFDSGCIAVGRQMFNRWWNHNGKNGPKIEL</sequence>
<dbReference type="SUPFAM" id="SSF53448">
    <property type="entry name" value="Nucleotide-diphospho-sugar transferases"/>
    <property type="match status" value="1"/>
</dbReference>
<dbReference type="GO" id="GO:0016020">
    <property type="term" value="C:membrane"/>
    <property type="evidence" value="ECO:0007669"/>
    <property type="project" value="UniProtKB-SubCell"/>
</dbReference>
<evidence type="ECO:0000256" key="13">
    <source>
        <dbReference type="SAM" id="Phobius"/>
    </source>
</evidence>
<dbReference type="GO" id="GO:0016266">
    <property type="term" value="P:protein O-linked glycosylation via N-acetyl-galactosamine"/>
    <property type="evidence" value="ECO:0007669"/>
    <property type="project" value="TreeGrafter"/>
</dbReference>
<comment type="catalytic activity">
    <reaction evidence="12">
        <text>3-O-(beta-D-glucosyl)-L-seryl-[EGF-like domain protein] + UDP-alpha-D-xylose = 3-O-[alpha-D-xylosyl-(1-&gt;3)-beta-D-glucosyl]-L-seryl-[EGF-like domain protein] + UDP + H(+)</text>
        <dbReference type="Rhea" id="RHEA:56064"/>
        <dbReference type="Rhea" id="RHEA-COMP:14610"/>
        <dbReference type="Rhea" id="RHEA-COMP:14611"/>
        <dbReference type="ChEBI" id="CHEBI:15378"/>
        <dbReference type="ChEBI" id="CHEBI:57632"/>
        <dbReference type="ChEBI" id="CHEBI:58223"/>
        <dbReference type="ChEBI" id="CHEBI:140575"/>
        <dbReference type="ChEBI" id="CHEBI:140576"/>
        <dbReference type="EC" id="2.4.2.42"/>
    </reaction>
</comment>
<dbReference type="InterPro" id="IPR029044">
    <property type="entry name" value="Nucleotide-diphossugar_trans"/>
</dbReference>
<dbReference type="OrthoDB" id="6238971at2759"/>
<keyword evidence="4 14" id="KW-0808">Transferase</keyword>
<gene>
    <name evidence="14" type="ORF">Ocin01_10609</name>
</gene>
<evidence type="ECO:0000256" key="11">
    <source>
        <dbReference type="ARBA" id="ARBA00038854"/>
    </source>
</evidence>
<dbReference type="InterPro" id="IPR002495">
    <property type="entry name" value="Glyco_trans_8"/>
</dbReference>
<dbReference type="EC" id="2.4.2.42" evidence="11"/>
<evidence type="ECO:0000256" key="10">
    <source>
        <dbReference type="ARBA" id="ARBA00037301"/>
    </source>
</evidence>
<keyword evidence="7 13" id="KW-1133">Transmembrane helix</keyword>
<proteinExistence type="inferred from homology"/>
<dbReference type="PANTHER" id="PTHR46012:SF2">
    <property type="entry name" value="IP22168P"/>
    <property type="match status" value="1"/>
</dbReference>
<dbReference type="AlphaFoldDB" id="A0A1D2MT16"/>
<dbReference type="Gene3D" id="3.90.550.10">
    <property type="entry name" value="Spore Coat Polysaccharide Biosynthesis Protein SpsA, Chain A"/>
    <property type="match status" value="1"/>
</dbReference>
<comment type="caution">
    <text evidence="14">The sequence shown here is derived from an EMBL/GenBank/DDBJ whole genome shotgun (WGS) entry which is preliminary data.</text>
</comment>